<protein>
    <submittedName>
        <fullName evidence="2">Uncharacterized protein</fullName>
    </submittedName>
</protein>
<dbReference type="GO" id="GO:0046872">
    <property type="term" value="F:metal ion binding"/>
    <property type="evidence" value="ECO:0007669"/>
    <property type="project" value="InterPro"/>
</dbReference>
<gene>
    <name evidence="2" type="ORF">Naga_100021g51</name>
</gene>
<dbReference type="InterPro" id="IPR036163">
    <property type="entry name" value="HMA_dom_sf"/>
</dbReference>
<comment type="caution">
    <text evidence="2">The sequence shown here is derived from an EMBL/GenBank/DDBJ whole genome shotgun (WGS) entry which is preliminary data.</text>
</comment>
<keyword evidence="3" id="KW-1185">Reference proteome</keyword>
<name>W7TI63_9STRA</name>
<dbReference type="CDD" id="cd00371">
    <property type="entry name" value="HMA"/>
    <property type="match status" value="1"/>
</dbReference>
<evidence type="ECO:0000256" key="1">
    <source>
        <dbReference type="SAM" id="Phobius"/>
    </source>
</evidence>
<dbReference type="Proteomes" id="UP000019335">
    <property type="component" value="Chromosome 10"/>
</dbReference>
<feature type="transmembrane region" description="Helical" evidence="1">
    <location>
        <begin position="208"/>
        <end position="225"/>
    </location>
</feature>
<evidence type="ECO:0000313" key="2">
    <source>
        <dbReference type="EMBL" id="EWM25802.1"/>
    </source>
</evidence>
<accession>W7TI63</accession>
<dbReference type="AlphaFoldDB" id="W7TI63"/>
<feature type="transmembrane region" description="Helical" evidence="1">
    <location>
        <begin position="137"/>
        <end position="158"/>
    </location>
</feature>
<reference evidence="2 3" key="1">
    <citation type="journal article" date="2014" name="Mol. Plant">
        <title>Chromosome Scale Genome Assembly and Transcriptome Profiling of Nannochloropsis gaditana in Nitrogen Depletion.</title>
        <authorList>
            <person name="Corteggiani Carpinelli E."/>
            <person name="Telatin A."/>
            <person name="Vitulo N."/>
            <person name="Forcato C."/>
            <person name="D'Angelo M."/>
            <person name="Schiavon R."/>
            <person name="Vezzi A."/>
            <person name="Giacometti G.M."/>
            <person name="Morosinotto T."/>
            <person name="Valle G."/>
        </authorList>
    </citation>
    <scope>NUCLEOTIDE SEQUENCE [LARGE SCALE GENOMIC DNA]</scope>
    <source>
        <strain evidence="2 3">B-31</strain>
    </source>
</reference>
<proteinExistence type="predicted"/>
<feature type="transmembrane region" description="Helical" evidence="1">
    <location>
        <begin position="105"/>
        <end position="125"/>
    </location>
</feature>
<dbReference type="Gene3D" id="3.30.70.100">
    <property type="match status" value="1"/>
</dbReference>
<sequence>MVRNCRLPVSTFLPSSKYPRVGATGGPGTDRPLGVHKGNEIPEVSSSLLYVPALNSKIEFNARCYKSLTDLSDVEMDLALCNQIVPFPRGSSVARRNRLWQSFTMPAPGIATTILVGLMGLLFLLCRKGRIRKARLLELLAASAGGLLSSSCCAVQVLLNTFSIGCAGFAALDHLRPFFISLTFSTLIYKTIVYDLRTYKQLWRSSPSWLVAVILTMFPTIMRKLNRGMGLRELTMLSGSLPCENKAASPTVILQYKVEGMKCEACANGLKLALQALQSDVRARVFYEKGIVFLIRMQKGADPDVETARDLEQGVAQVMKERGYRCRLERTALSL</sequence>
<keyword evidence="1" id="KW-0812">Transmembrane</keyword>
<keyword evidence="1" id="KW-0472">Membrane</keyword>
<dbReference type="InterPro" id="IPR006121">
    <property type="entry name" value="HMA_dom"/>
</dbReference>
<dbReference type="SUPFAM" id="SSF55008">
    <property type="entry name" value="HMA, heavy metal-associated domain"/>
    <property type="match status" value="1"/>
</dbReference>
<organism evidence="2 3">
    <name type="scientific">Nannochloropsis gaditana</name>
    <dbReference type="NCBI Taxonomy" id="72520"/>
    <lineage>
        <taxon>Eukaryota</taxon>
        <taxon>Sar</taxon>
        <taxon>Stramenopiles</taxon>
        <taxon>Ochrophyta</taxon>
        <taxon>Eustigmatophyceae</taxon>
        <taxon>Eustigmatales</taxon>
        <taxon>Monodopsidaceae</taxon>
        <taxon>Nannochloropsis</taxon>
    </lineage>
</organism>
<dbReference type="EMBL" id="AZIL01000830">
    <property type="protein sequence ID" value="EWM25802.1"/>
    <property type="molecule type" value="Genomic_DNA"/>
</dbReference>
<evidence type="ECO:0000313" key="3">
    <source>
        <dbReference type="Proteomes" id="UP000019335"/>
    </source>
</evidence>
<feature type="transmembrane region" description="Helical" evidence="1">
    <location>
        <begin position="178"/>
        <end position="196"/>
    </location>
</feature>
<dbReference type="OrthoDB" id="689350at2759"/>
<keyword evidence="1" id="KW-1133">Transmembrane helix</keyword>